<dbReference type="AlphaFoldDB" id="A0A4S4BMF5"/>
<gene>
    <name evidence="6" type="ORF">E6W99_22865</name>
</gene>
<evidence type="ECO:0000256" key="2">
    <source>
        <dbReference type="ARBA" id="ARBA00022475"/>
    </source>
</evidence>
<proteinExistence type="predicted"/>
<dbReference type="InterPro" id="IPR050833">
    <property type="entry name" value="Poly_Biosynth_Transport"/>
</dbReference>
<dbReference type="InterPro" id="IPR024923">
    <property type="entry name" value="PG_synth_SpoVB"/>
</dbReference>
<dbReference type="RefSeq" id="WP_136358201.1">
    <property type="nucleotide sequence ID" value="NZ_CP046266.1"/>
</dbReference>
<dbReference type="Pfam" id="PF01943">
    <property type="entry name" value="Polysacc_synt"/>
    <property type="match status" value="1"/>
</dbReference>
<dbReference type="GO" id="GO:0005886">
    <property type="term" value="C:plasma membrane"/>
    <property type="evidence" value="ECO:0007669"/>
    <property type="project" value="UniProtKB-SubCell"/>
</dbReference>
<keyword evidence="2" id="KW-1003">Cell membrane</keyword>
<keyword evidence="5" id="KW-0472">Membrane</keyword>
<evidence type="ECO:0000256" key="3">
    <source>
        <dbReference type="ARBA" id="ARBA00022692"/>
    </source>
</evidence>
<keyword evidence="4" id="KW-1133">Transmembrane helix</keyword>
<dbReference type="PANTHER" id="PTHR30250:SF29">
    <property type="entry name" value="POLYSACCHARIDE BIOSYNTHESIS PROTEIN C-TERMINAL DOMAIN-CONTAINING PROTEIN"/>
    <property type="match status" value="1"/>
</dbReference>
<evidence type="ECO:0000256" key="1">
    <source>
        <dbReference type="ARBA" id="ARBA00004651"/>
    </source>
</evidence>
<evidence type="ECO:0000256" key="5">
    <source>
        <dbReference type="ARBA" id="ARBA00023136"/>
    </source>
</evidence>
<dbReference type="InterPro" id="IPR002797">
    <property type="entry name" value="Polysacc_synth"/>
</dbReference>
<dbReference type="Proteomes" id="UP000310334">
    <property type="component" value="Unassembled WGS sequence"/>
</dbReference>
<keyword evidence="7" id="KW-1185">Reference proteome</keyword>
<protein>
    <submittedName>
        <fullName evidence="6">Polysaccharide biosynthesis protein</fullName>
    </submittedName>
</protein>
<dbReference type="CDD" id="cd13124">
    <property type="entry name" value="MATE_SpoVB_like"/>
    <property type="match status" value="1"/>
</dbReference>
<name>A0A4S4BMF5_9BACI</name>
<evidence type="ECO:0000313" key="7">
    <source>
        <dbReference type="Proteomes" id="UP000310334"/>
    </source>
</evidence>
<dbReference type="EMBL" id="SSNT01000024">
    <property type="protein sequence ID" value="THF75809.1"/>
    <property type="molecule type" value="Genomic_DNA"/>
</dbReference>
<evidence type="ECO:0000313" key="6">
    <source>
        <dbReference type="EMBL" id="THF75809.1"/>
    </source>
</evidence>
<dbReference type="OrthoDB" id="9775950at2"/>
<reference evidence="6 7" key="1">
    <citation type="submission" date="2019-04" db="EMBL/GenBank/DDBJ databases">
        <title>Bacillus sediminilitoris sp. nov., isolated from a tidal flat sediment on the East China Sea.</title>
        <authorList>
            <person name="Wei Y."/>
            <person name="Mao H."/>
            <person name="Fang J."/>
        </authorList>
    </citation>
    <scope>NUCLEOTIDE SEQUENCE [LARGE SCALE GENOMIC DNA]</scope>
    <source>
        <strain evidence="6 7">DSL-17</strain>
    </source>
</reference>
<comment type="caution">
    <text evidence="6">The sequence shown here is derived from an EMBL/GenBank/DDBJ whole genome shotgun (WGS) entry which is preliminary data.</text>
</comment>
<keyword evidence="3" id="KW-0812">Transmembrane</keyword>
<comment type="subcellular location">
    <subcellularLocation>
        <location evidence="1">Cell membrane</location>
        <topology evidence="1">Multi-pass membrane protein</topology>
    </subcellularLocation>
</comment>
<accession>A0A4S4BMF5</accession>
<dbReference type="PIRSF" id="PIRSF038958">
    <property type="entry name" value="PG_synth_SpoVB"/>
    <property type="match status" value="1"/>
</dbReference>
<sequence>MEYDIILLVCGILRGEGMDVQKNSMRLAMQGAVILTVAGLITKILSAAYRVPYQNIVGDIGFYIYQQVYPFYGMSVVLATSGFPVMISKVMTDYGYGKSAQIRSKIMTITFIYISIIGIILCSFLYIYSDNIAIFMGDSHLTALIQVSSIAFLIVPIVSILRGNFQSEQNMQPTAVSQVIEQGVRVSFILICSYFMVNAGYNLYDAGVGALAGSIIGSIGALIILVGFWNNSKHQSSLRWNVSAPIRTWKILYSLLKYSWTICLSSLLLILIQLVDALNLYYLLVDGGMGEVLAKETKGIYDRGQPLIQLGTVVATSLALSLVPVIATAKLQNNLHHIHEKVNLSLKVCIVIGAGATAGLLAIMKPTNVMLFTNSSGSETLMVLSVSILFTSLCLTIFAILQGLGYIFVPAFSVFVGVILKYILNYLLIPEYEVVGAALSTVLSYGIVALLSFFYMYLKGYTFEEKKCLSKIGFALVLMISIVTILLKVVGLFIDLDQRLYATIASLLGVLLGGIVYGWSILKLNVFSNEELRYIPIIKKLTKEKK</sequence>
<dbReference type="PANTHER" id="PTHR30250">
    <property type="entry name" value="PST FAMILY PREDICTED COLANIC ACID TRANSPORTER"/>
    <property type="match status" value="1"/>
</dbReference>
<organism evidence="6 7">
    <name type="scientific">Metabacillus sediminilitoris</name>
    <dbReference type="NCBI Taxonomy" id="2567941"/>
    <lineage>
        <taxon>Bacteria</taxon>
        <taxon>Bacillati</taxon>
        <taxon>Bacillota</taxon>
        <taxon>Bacilli</taxon>
        <taxon>Bacillales</taxon>
        <taxon>Bacillaceae</taxon>
        <taxon>Metabacillus</taxon>
    </lineage>
</organism>
<evidence type="ECO:0000256" key="4">
    <source>
        <dbReference type="ARBA" id="ARBA00022989"/>
    </source>
</evidence>